<keyword evidence="1" id="KW-0732">Signal</keyword>
<dbReference type="Proteomes" id="UP000683310">
    <property type="component" value="Chromosome"/>
</dbReference>
<dbReference type="EMBL" id="CP074371">
    <property type="protein sequence ID" value="QVI19942.1"/>
    <property type="molecule type" value="Genomic_DNA"/>
</dbReference>
<evidence type="ECO:0000313" key="3">
    <source>
        <dbReference type="Proteomes" id="UP000683310"/>
    </source>
</evidence>
<feature type="signal peptide" evidence="1">
    <location>
        <begin position="1"/>
        <end position="27"/>
    </location>
</feature>
<sequence length="511" mass="55505">MTEVTLRRGVLAAATGLVFALATPQQAAAEAPACTLVGTVGTPEPGADETTAGLEAFPAAEIALPDRVLFRTTAETFNRRWAFAARDGAIYVKPVSAQGGWRSLPLPGCLAGRVAGVSADDDELMAIDVDGRFFTMDRILSAPKDWNWSSRYGTPLWTGPGNTLPAGTVAWTWSVLSPNEDHVWRDTAGNDHSVGGAKVSHVYALTDDGHHIHYVDPWLPLDHSYEMSTPAQGRFRAVALSTSGSTTLVVNRFGDLYTRLYDFDISGADKVFFRYSYEDQRGRPEAPDMLTERVDDHYAAIQLPAPDWSRQPKIPGRITDRVSVHKTGIGSAARELRVEGIADGHTGYWVKDLTADHWDFVPTDEPLVGRILDNTPTDHSVDETVAVSPYTYAGRTAAGVGVRIESFDLAVSPTPLHLEFADGSRFDLTLHTVDALRQTVQPAGITDQPRGFDGSIEIPADTLATLDKQPDAVRQFVQTVLGGRHFTETAVRVTANDFAIDALGVTLPRTR</sequence>
<reference evidence="2 3" key="1">
    <citation type="submission" date="2021-04" db="EMBL/GenBank/DDBJ databases">
        <title>Nocardia tengchongensis.</title>
        <authorList>
            <person name="Zhuang k."/>
            <person name="Ran Y."/>
            <person name="Li W."/>
        </authorList>
    </citation>
    <scope>NUCLEOTIDE SEQUENCE [LARGE SCALE GENOMIC DNA]</scope>
    <source>
        <strain evidence="2 3">CFH S0057</strain>
    </source>
</reference>
<organism evidence="2 3">
    <name type="scientific">Nocardia tengchongensis</name>
    <dbReference type="NCBI Taxonomy" id="2055889"/>
    <lineage>
        <taxon>Bacteria</taxon>
        <taxon>Bacillati</taxon>
        <taxon>Actinomycetota</taxon>
        <taxon>Actinomycetes</taxon>
        <taxon>Mycobacteriales</taxon>
        <taxon>Nocardiaceae</taxon>
        <taxon>Nocardia</taxon>
    </lineage>
</organism>
<dbReference type="PROSITE" id="PS51318">
    <property type="entry name" value="TAT"/>
    <property type="match status" value="1"/>
</dbReference>
<protein>
    <submittedName>
        <fullName evidence="2">Uncharacterized protein</fullName>
    </submittedName>
</protein>
<dbReference type="InterPro" id="IPR006311">
    <property type="entry name" value="TAT_signal"/>
</dbReference>
<feature type="chain" id="PRO_5046169988" evidence="1">
    <location>
        <begin position="28"/>
        <end position="511"/>
    </location>
</feature>
<accession>A0ABX8CIZ4</accession>
<evidence type="ECO:0000256" key="1">
    <source>
        <dbReference type="SAM" id="SignalP"/>
    </source>
</evidence>
<proteinExistence type="predicted"/>
<keyword evidence="3" id="KW-1185">Reference proteome</keyword>
<evidence type="ECO:0000313" key="2">
    <source>
        <dbReference type="EMBL" id="QVI19942.1"/>
    </source>
</evidence>
<name>A0ABX8CIZ4_9NOCA</name>
<gene>
    <name evidence="2" type="ORF">KHQ06_27135</name>
</gene>